<comment type="similarity">
    <text evidence="3">Belongs to the inositol monophosphatase superfamily.</text>
</comment>
<dbReference type="PRINTS" id="PR00377">
    <property type="entry name" value="IMPHPHTASES"/>
</dbReference>
<dbReference type="RefSeq" id="XP_017861823.1">
    <property type="nucleotide sequence ID" value="XM_018006334.1"/>
</dbReference>
<dbReference type="SUPFAM" id="SSF56655">
    <property type="entry name" value="Carbohydrate phosphatase"/>
    <property type="match status" value="1"/>
</dbReference>
<dbReference type="CDD" id="cd01639">
    <property type="entry name" value="IMPase"/>
    <property type="match status" value="1"/>
</dbReference>
<dbReference type="PANTHER" id="PTHR20854:SF4">
    <property type="entry name" value="INOSITOL-1-MONOPHOSPHATASE-RELATED"/>
    <property type="match status" value="1"/>
</dbReference>
<dbReference type="InterPro" id="IPR000760">
    <property type="entry name" value="Inositol_monophosphatase-like"/>
</dbReference>
<feature type="compositionally biased region" description="Pro residues" evidence="5">
    <location>
        <begin position="221"/>
        <end position="239"/>
    </location>
</feature>
<evidence type="ECO:0000256" key="4">
    <source>
        <dbReference type="ARBA" id="ARBA00013106"/>
    </source>
</evidence>
<proteinExistence type="inferred from homology"/>
<dbReference type="PANTHER" id="PTHR20854">
    <property type="entry name" value="INOSITOL MONOPHOSPHATASE"/>
    <property type="match status" value="1"/>
</dbReference>
<dbReference type="GeneID" id="108613103"/>
<evidence type="ECO:0000256" key="1">
    <source>
        <dbReference type="ARBA" id="ARBA00001033"/>
    </source>
</evidence>
<name>A0ABM1P3N7_DROAR</name>
<comment type="catalytic activity">
    <reaction evidence="1">
        <text>a myo-inositol phosphate + H2O = myo-inositol + phosphate</text>
        <dbReference type="Rhea" id="RHEA:24056"/>
        <dbReference type="ChEBI" id="CHEBI:15377"/>
        <dbReference type="ChEBI" id="CHEBI:17268"/>
        <dbReference type="ChEBI" id="CHEBI:43474"/>
        <dbReference type="ChEBI" id="CHEBI:84139"/>
        <dbReference type="EC" id="3.1.3.25"/>
    </reaction>
</comment>
<feature type="compositionally biased region" description="Polar residues" evidence="5">
    <location>
        <begin position="536"/>
        <end position="549"/>
    </location>
</feature>
<dbReference type="EC" id="3.1.3.25" evidence="4"/>
<dbReference type="Gene3D" id="3.40.190.80">
    <property type="match status" value="1"/>
</dbReference>
<reference evidence="7" key="3">
    <citation type="submission" date="2025-08" db="UniProtKB">
        <authorList>
            <consortium name="RefSeq"/>
        </authorList>
    </citation>
    <scope>IDENTIFICATION</scope>
    <source>
        <tissue evidence="7">Whole organism</tissue>
    </source>
</reference>
<feature type="region of interest" description="Disordered" evidence="5">
    <location>
        <begin position="530"/>
        <end position="572"/>
    </location>
</feature>
<accession>A0ABM1P3N7</accession>
<protein>
    <recommendedName>
        <fullName evidence="4">inositol-phosphate phosphatase</fullName>
        <ecNumber evidence="4">3.1.3.25</ecNumber>
    </recommendedName>
</protein>
<feature type="compositionally biased region" description="Polar residues" evidence="5">
    <location>
        <begin position="66"/>
        <end position="79"/>
    </location>
</feature>
<reference evidence="6" key="1">
    <citation type="journal article" date="1997" name="Nucleic Acids Res.">
        <title>tRNAscan-SE: a program for improved detection of transfer RNA genes in genomic sequence.</title>
        <authorList>
            <person name="Lowe T.M."/>
            <person name="Eddy S.R."/>
        </authorList>
    </citation>
    <scope>NUCLEOTIDE SEQUENCE [LARGE SCALE GENOMIC DNA]</scope>
</reference>
<reference evidence="6" key="2">
    <citation type="journal article" date="2016" name="G3 (Bethesda)">
        <title>Genome Evolution in Three Species of Cactophilic Drosophila.</title>
        <authorList>
            <person name="Sanchez-Flores A."/>
            <person name="Penazola F."/>
            <person name="Carpinteyro-Ponce J."/>
            <person name="Nazario-Yepiz N."/>
            <person name="Abreu-Goodger C."/>
            <person name="Machado C.A."/>
            <person name="Markow T.A."/>
        </authorList>
    </citation>
    <scope>NUCLEOTIDE SEQUENCE [LARGE SCALE GENOMIC DNA]</scope>
</reference>
<evidence type="ECO:0000313" key="6">
    <source>
        <dbReference type="Proteomes" id="UP000694904"/>
    </source>
</evidence>
<feature type="compositionally biased region" description="Polar residues" evidence="5">
    <location>
        <begin position="12"/>
        <end position="21"/>
    </location>
</feature>
<feature type="compositionally biased region" description="Basic and acidic residues" evidence="5">
    <location>
        <begin position="1"/>
        <end position="11"/>
    </location>
</feature>
<comment type="cofactor">
    <cofactor evidence="2">
        <name>Mg(2+)</name>
        <dbReference type="ChEBI" id="CHEBI:18420"/>
    </cofactor>
</comment>
<feature type="compositionally biased region" description="Basic and acidic residues" evidence="5">
    <location>
        <begin position="148"/>
        <end position="159"/>
    </location>
</feature>
<evidence type="ECO:0000313" key="7">
    <source>
        <dbReference type="RefSeq" id="XP_017861823.1"/>
    </source>
</evidence>
<dbReference type="Gene3D" id="3.30.540.10">
    <property type="entry name" value="Fructose-1,6-Bisphosphatase, subunit A, domain 1"/>
    <property type="match status" value="1"/>
</dbReference>
<evidence type="ECO:0000256" key="5">
    <source>
        <dbReference type="SAM" id="MobiDB-lite"/>
    </source>
</evidence>
<dbReference type="InterPro" id="IPR033942">
    <property type="entry name" value="IMPase"/>
</dbReference>
<feature type="compositionally biased region" description="Basic and acidic residues" evidence="5">
    <location>
        <begin position="99"/>
        <end position="108"/>
    </location>
</feature>
<feature type="compositionally biased region" description="Polar residues" evidence="5">
    <location>
        <begin position="203"/>
        <end position="213"/>
    </location>
</feature>
<keyword evidence="6" id="KW-1185">Reference proteome</keyword>
<feature type="region of interest" description="Disordered" evidence="5">
    <location>
        <begin position="1"/>
        <end position="243"/>
    </location>
</feature>
<organism evidence="6 7">
    <name type="scientific">Drosophila arizonae</name>
    <name type="common">Fruit fly</name>
    <dbReference type="NCBI Taxonomy" id="7263"/>
    <lineage>
        <taxon>Eukaryota</taxon>
        <taxon>Metazoa</taxon>
        <taxon>Ecdysozoa</taxon>
        <taxon>Arthropoda</taxon>
        <taxon>Hexapoda</taxon>
        <taxon>Insecta</taxon>
        <taxon>Pterygota</taxon>
        <taxon>Neoptera</taxon>
        <taxon>Endopterygota</taxon>
        <taxon>Diptera</taxon>
        <taxon>Brachycera</taxon>
        <taxon>Muscomorpha</taxon>
        <taxon>Ephydroidea</taxon>
        <taxon>Drosophilidae</taxon>
        <taxon>Drosophila</taxon>
    </lineage>
</organism>
<evidence type="ECO:0000256" key="3">
    <source>
        <dbReference type="ARBA" id="ARBA00009759"/>
    </source>
</evidence>
<dbReference type="Proteomes" id="UP000694904">
    <property type="component" value="Chromosome 4"/>
</dbReference>
<gene>
    <name evidence="7" type="primary">LOC108613103</name>
</gene>
<dbReference type="Pfam" id="PF00459">
    <property type="entry name" value="Inositol_P"/>
    <property type="match status" value="1"/>
</dbReference>
<feature type="compositionally biased region" description="Polar residues" evidence="5">
    <location>
        <begin position="111"/>
        <end position="127"/>
    </location>
</feature>
<evidence type="ECO:0000256" key="2">
    <source>
        <dbReference type="ARBA" id="ARBA00001946"/>
    </source>
</evidence>
<sequence length="572" mass="61434">MADDKKTDPNDQSRPLRNTETAAEKPENAATSYGLEGHEATALDPRVHELKNQRSQHRRVSMPAGKTTTPKGVSATPSQHKVERVQQVPNNESASPEKPPVDDVERVQHISVFNTPTPEKSTVDTNQVPAAPVKPAEEPVGKTSPTRLQEEASRVEAAHETPQTITVYNPPPVQAVAHKCPKEKSEGVTKTCNTDITFDPSKQYASKTTNTSGLLYENTPSQPPPPPPAAPSPPPPAPIAAPAIVPFVGGSSAQKKSKQEMDEMYELAVSLVRKAGAIALSASKARTGGGNKDNERNTIAQTSSDIEERITKGIKDAYPEHKIISAGVVARSSSQKVMLTNELTWVINPIDGVMNHAHGFPYYCITLALIMNKETAFGIVYNPALGEFYAARHGEGTQLNDMPIRVSGQDKVNSALVLQEYNSDMSENRTSGAMENAKRLIRKTQALRTIGSSGVGMAMVASGASDAFYFFGLHVWDMVAGSILITEAGGSVIDPAGGSIDIMSRRVLGASSRPLAMALSVELVQDYPTPRDDESLASQPLTRDFSAQTEFSDSSDELESDGSRATAYHNAQ</sequence>
<feature type="compositionally biased region" description="Basic and acidic residues" evidence="5">
    <location>
        <begin position="36"/>
        <end position="52"/>
    </location>
</feature>